<gene>
    <name evidence="3" type="ORF">GsuE55_13020</name>
</gene>
<evidence type="ECO:0000256" key="1">
    <source>
        <dbReference type="SAM" id="MobiDB-lite"/>
    </source>
</evidence>
<feature type="domain" description="Phage terminase large subunit C-terminal" evidence="2">
    <location>
        <begin position="51"/>
        <end position="127"/>
    </location>
</feature>
<evidence type="ECO:0000313" key="4">
    <source>
        <dbReference type="Proteomes" id="UP000501421"/>
    </source>
</evidence>
<feature type="region of interest" description="Disordered" evidence="1">
    <location>
        <begin position="97"/>
        <end position="139"/>
    </location>
</feature>
<name>A0A679FNC7_9BACL</name>
<dbReference type="Proteomes" id="UP000501421">
    <property type="component" value="Chromosome"/>
</dbReference>
<reference evidence="4" key="1">
    <citation type="journal article" date="2020" name="Microbiol. Resour. Announc.">
        <title>Complete Genome Sequence of Geobacillus sp. Strain E55-1, Isolated from Mine Geyser in Japan.</title>
        <authorList>
            <person name="Miyazaki K."/>
            <person name="Hase E."/>
            <person name="Tokito N."/>
        </authorList>
    </citation>
    <scope>NUCLEOTIDE SEQUENCE [LARGE SCALE GENOMIC DNA]</scope>
    <source>
        <strain evidence="4">E55-1</strain>
    </source>
</reference>
<feature type="compositionally biased region" description="Polar residues" evidence="1">
    <location>
        <begin position="129"/>
        <end position="139"/>
    </location>
</feature>
<feature type="compositionally biased region" description="Basic and acidic residues" evidence="1">
    <location>
        <begin position="97"/>
        <end position="108"/>
    </location>
</feature>
<organism evidence="3 4">
    <name type="scientific">Geobacillus subterraneus</name>
    <dbReference type="NCBI Taxonomy" id="129338"/>
    <lineage>
        <taxon>Bacteria</taxon>
        <taxon>Bacillati</taxon>
        <taxon>Bacillota</taxon>
        <taxon>Bacilli</taxon>
        <taxon>Bacillales</taxon>
        <taxon>Anoxybacillaceae</taxon>
        <taxon>Geobacillus</taxon>
    </lineage>
</organism>
<dbReference type="Pfam" id="PF17288">
    <property type="entry name" value="Terminase_3C"/>
    <property type="match status" value="1"/>
</dbReference>
<evidence type="ECO:0000259" key="2">
    <source>
        <dbReference type="Pfam" id="PF17288"/>
    </source>
</evidence>
<dbReference type="AlphaFoldDB" id="A0A679FNC7"/>
<dbReference type="PANTHER" id="PTHR39184">
    <property type="match status" value="1"/>
</dbReference>
<keyword evidence="4" id="KW-1185">Reference proteome</keyword>
<dbReference type="InterPro" id="IPR052380">
    <property type="entry name" value="Viral_DNA_packaging_terminase"/>
</dbReference>
<proteinExistence type="predicted"/>
<dbReference type="InterPro" id="IPR035413">
    <property type="entry name" value="Terminase_L_C"/>
</dbReference>
<protein>
    <recommendedName>
        <fullName evidence="2">Phage terminase large subunit C-terminal domain-containing protein</fullName>
    </recommendedName>
</protein>
<dbReference type="EMBL" id="AP022557">
    <property type="protein sequence ID" value="BBW96469.1"/>
    <property type="molecule type" value="Genomic_DNA"/>
</dbReference>
<dbReference type="PANTHER" id="PTHR39184:SF1">
    <property type="entry name" value="PBSX PHAGE TERMINASE LARGE SUBUNIT"/>
    <property type="match status" value="1"/>
</dbReference>
<accession>A0A679FNC7</accession>
<evidence type="ECO:0000313" key="3">
    <source>
        <dbReference type="EMBL" id="BBW96469.1"/>
    </source>
</evidence>
<sequence length="139" mass="16312">MYKLREALSDKDKQKLRRMKKKDNMTWRDWLDVMGTNRQRYKRVRGAIRWHYDKTRRTIYAIDEIYGVKLSNREVAEKIKAKNYHVEPIIADSAEPKSVDEMKKEHGIPRIKGAKKGPGSVEYGEKMSRSTQTAKNASP</sequence>
<dbReference type="Gene3D" id="3.30.420.280">
    <property type="match status" value="1"/>
</dbReference>